<name>A0ACC0YN07_9ROSI</name>
<accession>A0ACC0YN07</accession>
<dbReference type="Proteomes" id="UP001163603">
    <property type="component" value="Chromosome 6"/>
</dbReference>
<gene>
    <name evidence="1" type="ORF">Pint_22163</name>
</gene>
<sequence length="1107" mass="121827">MGVSFKLGKVRKRYRQEVVDTVDGNGVWDIEPEVGFGEGNFTGKGEKSSDHANVPAKSGRHLVTEDMELSFSLNLFTDGCCIGEPSKFFNYVPEKLCPYSKETETIFTAIEYGLLPGDLFDKLPCKYSDGAILCEIQDYRNCLHRRGIASVDKSPVVHKVVLKMCMENVIKDICLMSNDSWSYEDLLTVESLIWKALQPDLHLNPEAHGDRLCIEPWTKKLDLGITWGRKKRKLADAPATNPISSQNNKGVPCSQPTVSSSVPNLQKDSGTLETTLQPSPLTMGSNHQMVDGFNLSAMVDLTPLDLSPVPMQCFSGHNILRKETTPSVLPEQGTFETQAIQRPIFRIPKQEPLDFSPQQPTWSQSEIMFAAGRLQKQNNTFSHWKPEAGIVPHERFHGRRSPSLSKNSGQQAVLEGIPKLRAGMPTTVKQEPVETSNFTGLDVRRIRDSCIGMDARSNRSNLLQLKQHPSPVFGTNIPPSNSSWNQITHDQNSGKDVAIQKRKALQNPRVTAGVSIAPVSSHQNEAVQREASISAKRKNNSRPKDVSTNISAALAISNNPNAISAIRLQCRNPKLPQASGVNGDLKRFLMISEITRRNGLNKKKCNVEETLQEKRSFSISKFGSEFSKVNGTEEILLSENFADTVINLAKTQTLRFGHKSQIHEGNNISVIDSKACLKLFMLKRQNEGFVEASIICGQQEGTVIPLLTSFPCTGRYADRFAKQFSYLMEREGYCLVSKSMEPQLSSTEGCSRAQHPTATGGVTQAGGAPEQLLPHSLTSQLSASMLPPMNDGALTSNFGQLPSKTLHTGDHLLHPGNVQSTQRPSGSNSSRLLPNISAQLNPVRQQWHQNKQNRSQSQLLHRQVQQQLIHKIKMEEDLGAVVAGLNIPDLGGGIQGLGNIGRGSLNNVMDVGGSYRVPMGGQLPWIGNVGQFNNIGSSVPSPPDIKPHFGGVSDNANAAAATALAKRRAADRQGQTLMGGYQYLRNTDGISSQPPNVQDMAYLLTNQQFWQQPQHQQQQQQELRSVLQPTEVNSLVDEYMGLPQTQPHSMSSGSPLRQMNRNMMFAPESSELATRTHSGSMADSSGGTSRNLSSFSKDKGIYRPHRL</sequence>
<evidence type="ECO:0000313" key="2">
    <source>
        <dbReference type="Proteomes" id="UP001163603"/>
    </source>
</evidence>
<comment type="caution">
    <text evidence="1">The sequence shown here is derived from an EMBL/GenBank/DDBJ whole genome shotgun (WGS) entry which is preliminary data.</text>
</comment>
<keyword evidence="2" id="KW-1185">Reference proteome</keyword>
<protein>
    <submittedName>
        <fullName evidence="1">Uncharacterized protein</fullName>
    </submittedName>
</protein>
<proteinExistence type="predicted"/>
<evidence type="ECO:0000313" key="1">
    <source>
        <dbReference type="EMBL" id="KAJ0038676.1"/>
    </source>
</evidence>
<organism evidence="1 2">
    <name type="scientific">Pistacia integerrima</name>
    <dbReference type="NCBI Taxonomy" id="434235"/>
    <lineage>
        <taxon>Eukaryota</taxon>
        <taxon>Viridiplantae</taxon>
        <taxon>Streptophyta</taxon>
        <taxon>Embryophyta</taxon>
        <taxon>Tracheophyta</taxon>
        <taxon>Spermatophyta</taxon>
        <taxon>Magnoliopsida</taxon>
        <taxon>eudicotyledons</taxon>
        <taxon>Gunneridae</taxon>
        <taxon>Pentapetalae</taxon>
        <taxon>rosids</taxon>
        <taxon>malvids</taxon>
        <taxon>Sapindales</taxon>
        <taxon>Anacardiaceae</taxon>
        <taxon>Pistacia</taxon>
    </lineage>
</organism>
<dbReference type="EMBL" id="CM047741">
    <property type="protein sequence ID" value="KAJ0038676.1"/>
    <property type="molecule type" value="Genomic_DNA"/>
</dbReference>
<reference evidence="2" key="1">
    <citation type="journal article" date="2023" name="G3 (Bethesda)">
        <title>Genome assembly and association tests identify interacting loci associated with vigor, precocity, and sex in interspecific pistachio rootstocks.</title>
        <authorList>
            <person name="Palmer W."/>
            <person name="Jacygrad E."/>
            <person name="Sagayaradj S."/>
            <person name="Cavanaugh K."/>
            <person name="Han R."/>
            <person name="Bertier L."/>
            <person name="Beede B."/>
            <person name="Kafkas S."/>
            <person name="Golino D."/>
            <person name="Preece J."/>
            <person name="Michelmore R."/>
        </authorList>
    </citation>
    <scope>NUCLEOTIDE SEQUENCE [LARGE SCALE GENOMIC DNA]</scope>
</reference>